<dbReference type="Pfam" id="PF19054">
    <property type="entry name" value="DUF5753"/>
    <property type="match status" value="1"/>
</dbReference>
<protein>
    <submittedName>
        <fullName evidence="3">Helix-turn-helix transcriptional regulator</fullName>
    </submittedName>
</protein>
<dbReference type="InterPro" id="IPR043917">
    <property type="entry name" value="DUF5753"/>
</dbReference>
<organism evidence="3 4">
    <name type="scientific">Plantactinospora sonchi</name>
    <dbReference type="NCBI Taxonomy" id="1544735"/>
    <lineage>
        <taxon>Bacteria</taxon>
        <taxon>Bacillati</taxon>
        <taxon>Actinomycetota</taxon>
        <taxon>Actinomycetes</taxon>
        <taxon>Micromonosporales</taxon>
        <taxon>Micromonosporaceae</taxon>
        <taxon>Plantactinospora</taxon>
    </lineage>
</organism>
<dbReference type="Gene3D" id="1.10.260.40">
    <property type="entry name" value="lambda repressor-like DNA-binding domains"/>
    <property type="match status" value="1"/>
</dbReference>
<feature type="region of interest" description="Disordered" evidence="1">
    <location>
        <begin position="232"/>
        <end position="285"/>
    </location>
</feature>
<evidence type="ECO:0000259" key="2">
    <source>
        <dbReference type="PROSITE" id="PS50943"/>
    </source>
</evidence>
<gene>
    <name evidence="3" type="ORF">V1633_28460</name>
</gene>
<dbReference type="RefSeq" id="WP_331217354.1">
    <property type="nucleotide sequence ID" value="NZ_JAZGQK010000027.1"/>
</dbReference>
<comment type="caution">
    <text evidence="3">The sequence shown here is derived from an EMBL/GenBank/DDBJ whole genome shotgun (WGS) entry which is preliminary data.</text>
</comment>
<feature type="compositionally biased region" description="Basic residues" evidence="1">
    <location>
        <begin position="274"/>
        <end position="285"/>
    </location>
</feature>
<keyword evidence="4" id="KW-1185">Reference proteome</keyword>
<dbReference type="Pfam" id="PF13560">
    <property type="entry name" value="HTH_31"/>
    <property type="match status" value="1"/>
</dbReference>
<dbReference type="InterPro" id="IPR010982">
    <property type="entry name" value="Lambda_DNA-bd_dom_sf"/>
</dbReference>
<dbReference type="Proteomes" id="UP001332243">
    <property type="component" value="Unassembled WGS sequence"/>
</dbReference>
<reference evidence="3 4" key="1">
    <citation type="submission" date="2024-01" db="EMBL/GenBank/DDBJ databases">
        <title>Genome insights into Plantactinospora sonchi sp. nov.</title>
        <authorList>
            <person name="Wang L."/>
        </authorList>
    </citation>
    <scope>NUCLEOTIDE SEQUENCE [LARGE SCALE GENOMIC DNA]</scope>
    <source>
        <strain evidence="3 4">NEAU-QY2</strain>
    </source>
</reference>
<dbReference type="InterPro" id="IPR001387">
    <property type="entry name" value="Cro/C1-type_HTH"/>
</dbReference>
<dbReference type="CDD" id="cd00093">
    <property type="entry name" value="HTH_XRE"/>
    <property type="match status" value="1"/>
</dbReference>
<evidence type="ECO:0000313" key="3">
    <source>
        <dbReference type="EMBL" id="MEE6262423.1"/>
    </source>
</evidence>
<name>A0ABU7S0V5_9ACTN</name>
<sequence length="285" mass="31747">MGISPLEFLLREIRRRRLVAGLTQAALGQRIHFSDTQISGVETGTKPVNEGMLKALDQALETGGLFIRLWEDLVRDGTPPLWFLRWLEIERQATALRWFESMYVPGPFQTEAYARATLAGESLTPDEVDQLVAARLARQSILTRERPPVVAVVIDEAVVRRGAPEDREMMAAQLKQLLSASELPHVQFQVVPTKVGMYPGFGGPFVLADAEDGRRYAHVDGQLAARICAEPAGRSGDDLPLRRQRTGGPDAVRPVEPDPDHDLVDATELPAPACRHRHHRPRRPR</sequence>
<dbReference type="SUPFAM" id="SSF47413">
    <property type="entry name" value="lambda repressor-like DNA-binding domains"/>
    <property type="match status" value="1"/>
</dbReference>
<evidence type="ECO:0000313" key="4">
    <source>
        <dbReference type="Proteomes" id="UP001332243"/>
    </source>
</evidence>
<dbReference type="EMBL" id="JAZGQK010000027">
    <property type="protein sequence ID" value="MEE6262423.1"/>
    <property type="molecule type" value="Genomic_DNA"/>
</dbReference>
<feature type="compositionally biased region" description="Basic and acidic residues" evidence="1">
    <location>
        <begin position="253"/>
        <end position="264"/>
    </location>
</feature>
<accession>A0ABU7S0V5</accession>
<dbReference type="SMART" id="SM00530">
    <property type="entry name" value="HTH_XRE"/>
    <property type="match status" value="1"/>
</dbReference>
<feature type="domain" description="HTH cro/C1-type" evidence="2">
    <location>
        <begin position="13"/>
        <end position="66"/>
    </location>
</feature>
<dbReference type="PROSITE" id="PS50943">
    <property type="entry name" value="HTH_CROC1"/>
    <property type="match status" value="1"/>
</dbReference>
<proteinExistence type="predicted"/>
<evidence type="ECO:0000256" key="1">
    <source>
        <dbReference type="SAM" id="MobiDB-lite"/>
    </source>
</evidence>